<accession>A0A2H4FY88</accession>
<dbReference type="PRINTS" id="PR00385">
    <property type="entry name" value="P450"/>
</dbReference>
<keyword evidence="6 13" id="KW-0479">Metal-binding</keyword>
<evidence type="ECO:0000256" key="5">
    <source>
        <dbReference type="ARBA" id="ARBA00022617"/>
    </source>
</evidence>
<name>A0A2H4FY88_9MAXI</name>
<evidence type="ECO:0000256" key="14">
    <source>
        <dbReference type="RuleBase" id="RU000461"/>
    </source>
</evidence>
<evidence type="ECO:0000256" key="13">
    <source>
        <dbReference type="PIRSR" id="PIRSR602401-1"/>
    </source>
</evidence>
<dbReference type="InterPro" id="IPR050476">
    <property type="entry name" value="Insect_CytP450_Detox"/>
</dbReference>
<evidence type="ECO:0000256" key="7">
    <source>
        <dbReference type="ARBA" id="ARBA00022824"/>
    </source>
</evidence>
<dbReference type="FunFam" id="1.10.630.10:FF:000182">
    <property type="entry name" value="Cytochrome P450 3A4"/>
    <property type="match status" value="1"/>
</dbReference>
<comment type="subcellular location">
    <subcellularLocation>
        <location evidence="3">Endoplasmic reticulum membrane</location>
        <topology evidence="3">Peripheral membrane protein</topology>
    </subcellularLocation>
    <subcellularLocation>
        <location evidence="2">Microsome membrane</location>
        <topology evidence="2">Peripheral membrane protein</topology>
    </subcellularLocation>
</comment>
<dbReference type="InterPro" id="IPR036396">
    <property type="entry name" value="Cyt_P450_sf"/>
</dbReference>
<dbReference type="PANTHER" id="PTHR24292">
    <property type="entry name" value="CYTOCHROME P450"/>
    <property type="match status" value="1"/>
</dbReference>
<dbReference type="CDD" id="cd11056">
    <property type="entry name" value="CYP6-like"/>
    <property type="match status" value="1"/>
</dbReference>
<comment type="cofactor">
    <cofactor evidence="1 13">
        <name>heme</name>
        <dbReference type="ChEBI" id="CHEBI:30413"/>
    </cofactor>
</comment>
<evidence type="ECO:0000256" key="1">
    <source>
        <dbReference type="ARBA" id="ARBA00001971"/>
    </source>
</evidence>
<evidence type="ECO:0000256" key="10">
    <source>
        <dbReference type="ARBA" id="ARBA00023004"/>
    </source>
</evidence>
<dbReference type="AlphaFoldDB" id="A0A2H4FY88"/>
<evidence type="ECO:0000256" key="8">
    <source>
        <dbReference type="ARBA" id="ARBA00022848"/>
    </source>
</evidence>
<keyword evidence="8" id="KW-0492">Microsome</keyword>
<evidence type="ECO:0000256" key="6">
    <source>
        <dbReference type="ARBA" id="ARBA00022723"/>
    </source>
</evidence>
<evidence type="ECO:0000256" key="3">
    <source>
        <dbReference type="ARBA" id="ARBA00004406"/>
    </source>
</evidence>
<dbReference type="PROSITE" id="PS00086">
    <property type="entry name" value="CYTOCHROME_P450"/>
    <property type="match status" value="1"/>
</dbReference>
<dbReference type="GO" id="GO:0020037">
    <property type="term" value="F:heme binding"/>
    <property type="evidence" value="ECO:0007669"/>
    <property type="project" value="InterPro"/>
</dbReference>
<keyword evidence="12" id="KW-0472">Membrane</keyword>
<keyword evidence="9 14" id="KW-0560">Oxidoreductase</keyword>
<keyword evidence="7" id="KW-0256">Endoplasmic reticulum</keyword>
<keyword evidence="11 14" id="KW-0503">Monooxygenase</keyword>
<reference evidence="15" key="1">
    <citation type="submission" date="2016-11" db="EMBL/GenBank/DDBJ databases">
        <title>Comparative effects of crude oil on the Antarctic and temperate congenic copepods Tigriopus kingsejongensis and Tigriopus japonicus.</title>
        <authorList>
            <person name="Lee J.-S."/>
        </authorList>
    </citation>
    <scope>NUCLEOTIDE SEQUENCE</scope>
</reference>
<evidence type="ECO:0000256" key="4">
    <source>
        <dbReference type="ARBA" id="ARBA00010617"/>
    </source>
</evidence>
<evidence type="ECO:0000256" key="2">
    <source>
        <dbReference type="ARBA" id="ARBA00004174"/>
    </source>
</evidence>
<dbReference type="GO" id="GO:0005506">
    <property type="term" value="F:iron ion binding"/>
    <property type="evidence" value="ECO:0007669"/>
    <property type="project" value="InterPro"/>
</dbReference>
<dbReference type="GO" id="GO:0005789">
    <property type="term" value="C:endoplasmic reticulum membrane"/>
    <property type="evidence" value="ECO:0007669"/>
    <property type="project" value="UniProtKB-SubCell"/>
</dbReference>
<dbReference type="Pfam" id="PF00067">
    <property type="entry name" value="p450"/>
    <property type="match status" value="1"/>
</dbReference>
<comment type="similarity">
    <text evidence="4 14">Belongs to the cytochrome P450 family.</text>
</comment>
<dbReference type="GO" id="GO:0016705">
    <property type="term" value="F:oxidoreductase activity, acting on paired donors, with incorporation or reduction of molecular oxygen"/>
    <property type="evidence" value="ECO:0007669"/>
    <property type="project" value="InterPro"/>
</dbReference>
<evidence type="ECO:0000256" key="12">
    <source>
        <dbReference type="ARBA" id="ARBA00023136"/>
    </source>
</evidence>
<sequence length="487" mass="56409">MEVLPAVFIGTVIILGARILAHLLKFRGYFEALDVPKVRMWTFNQHKMVFQYFDIECMLQFGRIWGKYEGITPHLFLAEPKLIKEVLVKKFDSFVDRQYFPMEEKHRSLVDARSESWRVMRRILTPTFTSGKLKTMFTPMQRVADEFIVAVEQRLKTGPVVDMKPLYQALSLDTIANCAFGVNTNSFTQPNNVLFRKCRDVFSDLRIKNVLESTILFLGSYFPKVLEWIDLFGLENFDYLWRTTRDIALTREGSRGDFIDKLIELKEDLDKGKCPLNEDQIFAQGIGFFQAGFETSSNTMTTMMYTFAKNPYVQNTVFEEIKEVLRDSKNGIDYDAIGKMTYLDATIKENLRMYPPVTRIDRLCLQDCRLDDATRQKLLIKKGTVVQIPIYAIHHNPDFFPEPYVFRPERFLSAEDISVADMTFQAFGSGPRTCIGMRFAMAEMKIALAKFILKFKVVDCPETKLDFLPGDPFFLAYSSLCVKLETR</sequence>
<dbReference type="PRINTS" id="PR00463">
    <property type="entry name" value="EP450I"/>
</dbReference>
<organism evidence="15">
    <name type="scientific">Tigriopus kingsejongensis</name>
    <dbReference type="NCBI Taxonomy" id="1133412"/>
    <lineage>
        <taxon>Eukaryota</taxon>
        <taxon>Metazoa</taxon>
        <taxon>Ecdysozoa</taxon>
        <taxon>Arthropoda</taxon>
        <taxon>Crustacea</taxon>
        <taxon>Multicrustacea</taxon>
        <taxon>Hexanauplia</taxon>
        <taxon>Copepoda</taxon>
        <taxon>Harpacticoida</taxon>
        <taxon>Harpacticidae</taxon>
        <taxon>Tigriopus</taxon>
    </lineage>
</organism>
<dbReference type="PANTHER" id="PTHR24292:SF54">
    <property type="entry name" value="CYP9F3-RELATED"/>
    <property type="match status" value="1"/>
</dbReference>
<dbReference type="InterPro" id="IPR017972">
    <property type="entry name" value="Cyt_P450_CS"/>
</dbReference>
<evidence type="ECO:0000256" key="9">
    <source>
        <dbReference type="ARBA" id="ARBA00023002"/>
    </source>
</evidence>
<dbReference type="SUPFAM" id="SSF48264">
    <property type="entry name" value="Cytochrome P450"/>
    <property type="match status" value="1"/>
</dbReference>
<dbReference type="InterPro" id="IPR001128">
    <property type="entry name" value="Cyt_P450"/>
</dbReference>
<dbReference type="Gene3D" id="1.10.630.10">
    <property type="entry name" value="Cytochrome P450"/>
    <property type="match status" value="1"/>
</dbReference>
<proteinExistence type="evidence at transcript level"/>
<keyword evidence="5 13" id="KW-0349">Heme</keyword>
<evidence type="ECO:0000313" key="15">
    <source>
        <dbReference type="EMBL" id="APH81392.1"/>
    </source>
</evidence>
<dbReference type="GO" id="GO:0004497">
    <property type="term" value="F:monooxygenase activity"/>
    <property type="evidence" value="ECO:0007669"/>
    <property type="project" value="UniProtKB-KW"/>
</dbReference>
<protein>
    <submittedName>
        <fullName evidence="15">Cytochrome P450 CYP3027B1</fullName>
    </submittedName>
</protein>
<evidence type="ECO:0000256" key="11">
    <source>
        <dbReference type="ARBA" id="ARBA00023033"/>
    </source>
</evidence>
<dbReference type="EMBL" id="KY249921">
    <property type="protein sequence ID" value="APH81392.1"/>
    <property type="molecule type" value="mRNA"/>
</dbReference>
<feature type="binding site" description="axial binding residue" evidence="13">
    <location>
        <position position="434"/>
    </location>
    <ligand>
        <name>heme</name>
        <dbReference type="ChEBI" id="CHEBI:30413"/>
    </ligand>
    <ligandPart>
        <name>Fe</name>
        <dbReference type="ChEBI" id="CHEBI:18248"/>
    </ligandPart>
</feature>
<dbReference type="InterPro" id="IPR002401">
    <property type="entry name" value="Cyt_P450_E_grp-I"/>
</dbReference>
<keyword evidence="10 13" id="KW-0408">Iron</keyword>